<keyword evidence="9" id="KW-1185">Reference proteome</keyword>
<evidence type="ECO:0000256" key="4">
    <source>
        <dbReference type="ARBA" id="ARBA00022737"/>
    </source>
</evidence>
<accession>A0A6P8Q6T2</accession>
<reference evidence="10 11" key="1">
    <citation type="submission" date="2025-04" db="UniProtKB">
        <authorList>
            <consortium name="RefSeq"/>
        </authorList>
    </citation>
    <scope>IDENTIFICATION</scope>
</reference>
<gene>
    <name evidence="10 11" type="primary">PPP1R42</name>
</gene>
<dbReference type="RefSeq" id="XP_033791029.1">
    <property type="nucleotide sequence ID" value="XM_033935138.1"/>
</dbReference>
<evidence type="ECO:0000256" key="7">
    <source>
        <dbReference type="ARBA" id="ARBA00044209"/>
    </source>
</evidence>
<evidence type="ECO:0000256" key="8">
    <source>
        <dbReference type="SAM" id="MobiDB-lite"/>
    </source>
</evidence>
<dbReference type="InterPro" id="IPR050836">
    <property type="entry name" value="SDS22/Internalin_LRR"/>
</dbReference>
<keyword evidence="3" id="KW-0433">Leucine-rich repeat</keyword>
<evidence type="ECO:0000256" key="3">
    <source>
        <dbReference type="ARBA" id="ARBA00022614"/>
    </source>
</evidence>
<dbReference type="Gene3D" id="3.80.10.10">
    <property type="entry name" value="Ribonuclease Inhibitor"/>
    <property type="match status" value="2"/>
</dbReference>
<feature type="region of interest" description="Disordered" evidence="8">
    <location>
        <begin position="333"/>
        <end position="354"/>
    </location>
</feature>
<dbReference type="AlphaFoldDB" id="A0A6P8Q6T2"/>
<keyword evidence="5" id="KW-0206">Cytoskeleton</keyword>
<dbReference type="FunFam" id="3.80.10.10:FF:000293">
    <property type="entry name" value="Protein phosphatase 1 regulatory subunit 42"/>
    <property type="match status" value="1"/>
</dbReference>
<evidence type="ECO:0000313" key="9">
    <source>
        <dbReference type="Proteomes" id="UP000515159"/>
    </source>
</evidence>
<dbReference type="Proteomes" id="UP000515159">
    <property type="component" value="Chromosome 2"/>
</dbReference>
<dbReference type="CTD" id="286187"/>
<sequence length="354" mass="40991">MVRLTVDLIARSKNRIKSQREEPVVQCLKKLTHLNFSNRNIDYIDDISLCKNLNVLYLYDNSITQIHNLEFASNLTHLYLQNNYISCIENLTALKKLQKLYLSGNYITVIEGLEGLEVLRELHVDSQRLPSGEKLLFDPRTLQSLAKSLLVLTISNNNIDELRELAILENLTQLEAVDNKLNYIEDLEFILSKWNKLWKLDLRGNPVCHSTKYRDRLIIISKTLEILDGKEIQEMARQFLMNWKASKEAKKKMKEAVINDQFLYPHLCECSSASISLIPEHCNHSSFLSRENSKYSFGSLPPGHQNKIETILRTQRRRNISVVDEIRQLTLKNPQHSLPGQKVSEPHHLSQVAH</sequence>
<dbReference type="SMART" id="SM00365">
    <property type="entry name" value="LRR_SD22"/>
    <property type="match status" value="5"/>
</dbReference>
<dbReference type="PANTHER" id="PTHR46652">
    <property type="entry name" value="LEUCINE-RICH REPEAT AND IQ DOMAIN-CONTAINING PROTEIN 1-RELATED"/>
    <property type="match status" value="1"/>
</dbReference>
<dbReference type="Pfam" id="PF13855">
    <property type="entry name" value="LRR_8"/>
    <property type="match status" value="1"/>
</dbReference>
<evidence type="ECO:0000256" key="2">
    <source>
        <dbReference type="ARBA" id="ARBA00022490"/>
    </source>
</evidence>
<evidence type="ECO:0000256" key="5">
    <source>
        <dbReference type="ARBA" id="ARBA00023212"/>
    </source>
</evidence>
<dbReference type="InterPro" id="IPR032675">
    <property type="entry name" value="LRR_dom_sf"/>
</dbReference>
<evidence type="ECO:0000256" key="1">
    <source>
        <dbReference type="ARBA" id="ARBA00004300"/>
    </source>
</evidence>
<name>A0A6P8Q6T2_GEOSA</name>
<dbReference type="PROSITE" id="PS51450">
    <property type="entry name" value="LRR"/>
    <property type="match status" value="4"/>
</dbReference>
<evidence type="ECO:0000313" key="10">
    <source>
        <dbReference type="RefSeq" id="XP_033791029.1"/>
    </source>
</evidence>
<dbReference type="OrthoDB" id="10262005at2759"/>
<dbReference type="RefSeq" id="XP_033791030.1">
    <property type="nucleotide sequence ID" value="XM_033935139.1"/>
</dbReference>
<dbReference type="KEGG" id="gsh:117355958"/>
<evidence type="ECO:0000313" key="11">
    <source>
        <dbReference type="RefSeq" id="XP_033791030.1"/>
    </source>
</evidence>
<dbReference type="SUPFAM" id="SSF52058">
    <property type="entry name" value="L domain-like"/>
    <property type="match status" value="1"/>
</dbReference>
<dbReference type="FunFam" id="3.80.10.10:FF:000201">
    <property type="entry name" value="protein phosphatase 1 regulatory subunit 42"/>
    <property type="match status" value="1"/>
</dbReference>
<evidence type="ECO:0000256" key="6">
    <source>
        <dbReference type="ARBA" id="ARBA00044175"/>
    </source>
</evidence>
<dbReference type="GeneID" id="117355958"/>
<comment type="subcellular location">
    <subcellularLocation>
        <location evidence="1">Cytoplasm</location>
        <location evidence="1">Cytoskeleton</location>
        <location evidence="1">Microtubule organizing center</location>
        <location evidence="1">Centrosome</location>
    </subcellularLocation>
</comment>
<proteinExistence type="predicted"/>
<organism evidence="9 11">
    <name type="scientific">Geotrypetes seraphini</name>
    <name type="common">Gaboon caecilian</name>
    <name type="synonym">Caecilia seraphini</name>
    <dbReference type="NCBI Taxonomy" id="260995"/>
    <lineage>
        <taxon>Eukaryota</taxon>
        <taxon>Metazoa</taxon>
        <taxon>Chordata</taxon>
        <taxon>Craniata</taxon>
        <taxon>Vertebrata</taxon>
        <taxon>Euteleostomi</taxon>
        <taxon>Amphibia</taxon>
        <taxon>Gymnophiona</taxon>
        <taxon>Geotrypetes</taxon>
    </lineage>
</organism>
<protein>
    <recommendedName>
        <fullName evidence="6">Protein phosphatase 1 regulatory subunit 42</fullName>
    </recommendedName>
    <alternativeName>
        <fullName evidence="7">Leucine-rich repeat-containing protein 67</fullName>
    </alternativeName>
</protein>
<dbReference type="PANTHER" id="PTHR46652:SF3">
    <property type="entry name" value="LEUCINE-RICH REPEAT-CONTAINING PROTEIN 9"/>
    <property type="match status" value="1"/>
</dbReference>
<keyword evidence="4" id="KW-0677">Repeat</keyword>
<keyword evidence="2" id="KW-0963">Cytoplasm</keyword>
<dbReference type="InterPro" id="IPR001611">
    <property type="entry name" value="Leu-rich_rpt"/>
</dbReference>
<dbReference type="CDD" id="cd21340">
    <property type="entry name" value="PPP1R42"/>
    <property type="match status" value="1"/>
</dbReference>
<dbReference type="GO" id="GO:0005813">
    <property type="term" value="C:centrosome"/>
    <property type="evidence" value="ECO:0007669"/>
    <property type="project" value="UniProtKB-SubCell"/>
</dbReference>